<dbReference type="RefSeq" id="WP_289166735.1">
    <property type="nucleotide sequence ID" value="NZ_JASZZN010000026.1"/>
</dbReference>
<reference evidence="2 3" key="1">
    <citation type="submission" date="2023-06" db="EMBL/GenBank/DDBJ databases">
        <title>Roseiconus lacunae JC819 isolated from Gulf of Mannar region, Tamil Nadu.</title>
        <authorList>
            <person name="Pk S."/>
            <person name="Ch S."/>
            <person name="Ch V.R."/>
        </authorList>
    </citation>
    <scope>NUCLEOTIDE SEQUENCE [LARGE SCALE GENOMIC DNA]</scope>
    <source>
        <strain evidence="2 3">JC819</strain>
    </source>
</reference>
<feature type="transmembrane region" description="Helical" evidence="1">
    <location>
        <begin position="141"/>
        <end position="165"/>
    </location>
</feature>
<protein>
    <submittedName>
        <fullName evidence="2">Uncharacterized protein</fullName>
    </submittedName>
</protein>
<keyword evidence="1" id="KW-1133">Transmembrane helix</keyword>
<dbReference type="Proteomes" id="UP001239462">
    <property type="component" value="Unassembled WGS sequence"/>
</dbReference>
<gene>
    <name evidence="2" type="ORF">QTN89_25340</name>
</gene>
<evidence type="ECO:0000256" key="1">
    <source>
        <dbReference type="SAM" id="Phobius"/>
    </source>
</evidence>
<dbReference type="EMBL" id="JASZZN010000026">
    <property type="protein sequence ID" value="MDM4018803.1"/>
    <property type="molecule type" value="Genomic_DNA"/>
</dbReference>
<organism evidence="2 3">
    <name type="scientific">Roseiconus lacunae</name>
    <dbReference type="NCBI Taxonomy" id="2605694"/>
    <lineage>
        <taxon>Bacteria</taxon>
        <taxon>Pseudomonadati</taxon>
        <taxon>Planctomycetota</taxon>
        <taxon>Planctomycetia</taxon>
        <taxon>Pirellulales</taxon>
        <taxon>Pirellulaceae</taxon>
        <taxon>Roseiconus</taxon>
    </lineage>
</organism>
<sequence length="291" mass="32212">MILLRFAAFLCLGGWAWGHLYWEGPYGVLLWQDSTYQIAQWLGISWDEFVGSGAGDGWVQRCNVWIGWFYALAAVLSLTARRTSYVQLAILTTSTLMLGILSYAKYVSAQYQLPMLIEHGGQVLSPLLLTTAIVKGPTHRGTIIIAMIAVVTTFAGHGSYAIGWWPTPGNFFAMTTLTLGLEYESAKTVLRAAGMLDFAVCVLLFVPPLRQIAVGYAALWGMLTALARPVAGMSMTLIYWGADQYIHETVLRAPHFLIPLFLVFVWRKPNFRVDRNSADQQTPAVVGVVSR</sequence>
<feature type="transmembrane region" description="Helical" evidence="1">
    <location>
        <begin position="246"/>
        <end position="266"/>
    </location>
</feature>
<keyword evidence="1" id="KW-0812">Transmembrane</keyword>
<name>A0ABT7PR64_9BACT</name>
<comment type="caution">
    <text evidence="2">The sequence shown here is derived from an EMBL/GenBank/DDBJ whole genome shotgun (WGS) entry which is preliminary data.</text>
</comment>
<evidence type="ECO:0000313" key="3">
    <source>
        <dbReference type="Proteomes" id="UP001239462"/>
    </source>
</evidence>
<feature type="transmembrane region" description="Helical" evidence="1">
    <location>
        <begin position="85"/>
        <end position="104"/>
    </location>
</feature>
<proteinExistence type="predicted"/>
<feature type="transmembrane region" description="Helical" evidence="1">
    <location>
        <begin position="218"/>
        <end position="240"/>
    </location>
</feature>
<accession>A0ABT7PR64</accession>
<keyword evidence="1" id="KW-0472">Membrane</keyword>
<evidence type="ECO:0000313" key="2">
    <source>
        <dbReference type="EMBL" id="MDM4018803.1"/>
    </source>
</evidence>
<keyword evidence="3" id="KW-1185">Reference proteome</keyword>
<feature type="transmembrane region" description="Helical" evidence="1">
    <location>
        <begin position="185"/>
        <end position="206"/>
    </location>
</feature>